<gene>
    <name evidence="2" type="primary">RR31</name>
    <name evidence="2" type="ORF">Zm00014a_011385</name>
</gene>
<dbReference type="InterPro" id="IPR006553">
    <property type="entry name" value="Leu-rich_rpt_Cys-con_subtyp"/>
</dbReference>
<dbReference type="PANTHER" id="PTHR13318">
    <property type="entry name" value="PARTNER OF PAIRED, ISOFORM B-RELATED"/>
    <property type="match status" value="1"/>
</dbReference>
<dbReference type="Proteomes" id="UP000251960">
    <property type="component" value="Chromosome 1"/>
</dbReference>
<dbReference type="PANTHER" id="PTHR13318:SF255">
    <property type="entry name" value="OS08G0459100 PROTEIN"/>
    <property type="match status" value="1"/>
</dbReference>
<comment type="caution">
    <text evidence="2">The sequence shown here is derived from an EMBL/GenBank/DDBJ whole genome shotgun (WGS) entry which is preliminary data.</text>
</comment>
<dbReference type="AlphaFoldDB" id="A0A317YFM8"/>
<protein>
    <submittedName>
        <fullName evidence="2">Two-component response regulator ORR31</fullName>
    </submittedName>
</protein>
<feature type="region of interest" description="Disordered" evidence="1">
    <location>
        <begin position="1053"/>
        <end position="1073"/>
    </location>
</feature>
<dbReference type="ExpressionAtlas" id="A0A317YFM8">
    <property type="expression patterns" value="baseline and differential"/>
</dbReference>
<feature type="compositionally biased region" description="Low complexity" evidence="1">
    <location>
        <begin position="1053"/>
        <end position="1062"/>
    </location>
</feature>
<organism evidence="2">
    <name type="scientific">Zea mays</name>
    <name type="common">Maize</name>
    <dbReference type="NCBI Taxonomy" id="4577"/>
    <lineage>
        <taxon>Eukaryota</taxon>
        <taxon>Viridiplantae</taxon>
        <taxon>Streptophyta</taxon>
        <taxon>Embryophyta</taxon>
        <taxon>Tracheophyta</taxon>
        <taxon>Spermatophyta</taxon>
        <taxon>Magnoliopsida</taxon>
        <taxon>Liliopsida</taxon>
        <taxon>Poales</taxon>
        <taxon>Poaceae</taxon>
        <taxon>PACMAD clade</taxon>
        <taxon>Panicoideae</taxon>
        <taxon>Andropogonodae</taxon>
        <taxon>Andropogoneae</taxon>
        <taxon>Tripsacinae</taxon>
        <taxon>Zea</taxon>
    </lineage>
</organism>
<feature type="region of interest" description="Disordered" evidence="1">
    <location>
        <begin position="169"/>
        <end position="195"/>
    </location>
</feature>
<evidence type="ECO:0000256" key="1">
    <source>
        <dbReference type="SAM" id="MobiDB-lite"/>
    </source>
</evidence>
<evidence type="ECO:0000313" key="2">
    <source>
        <dbReference type="EMBL" id="PWZ56906.1"/>
    </source>
</evidence>
<reference evidence="2" key="1">
    <citation type="journal article" date="2018" name="Nat. Genet.">
        <title>Extensive intraspecific gene order and gene structural variations between Mo17 and other maize genomes.</title>
        <authorList>
            <person name="Sun S."/>
            <person name="Zhou Y."/>
            <person name="Chen J."/>
            <person name="Shi J."/>
            <person name="Zhao H."/>
            <person name="Zhao H."/>
            <person name="Song W."/>
            <person name="Zhang M."/>
            <person name="Cui Y."/>
            <person name="Dong X."/>
            <person name="Liu H."/>
            <person name="Ma X."/>
            <person name="Jiao Y."/>
            <person name="Wang B."/>
            <person name="Wei X."/>
            <person name="Stein J.C."/>
            <person name="Glaubitz J.C."/>
            <person name="Lu F."/>
            <person name="Yu G."/>
            <person name="Liang C."/>
            <person name="Fengler K."/>
            <person name="Li B."/>
            <person name="Rafalski A."/>
            <person name="Schnable P.S."/>
            <person name="Ware D.H."/>
            <person name="Buckler E.S."/>
            <person name="Lai J."/>
        </authorList>
    </citation>
    <scope>NUCLEOTIDE SEQUENCE [LARGE SCALE GENOMIC DNA]</scope>
    <source>
        <tissue evidence="2">Seedling</tissue>
    </source>
</reference>
<dbReference type="InterPro" id="IPR032675">
    <property type="entry name" value="LRR_dom_sf"/>
</dbReference>
<accession>A0A317YFM8</accession>
<dbReference type="EMBL" id="NCVQ01000001">
    <property type="protein sequence ID" value="PWZ56906.1"/>
    <property type="molecule type" value="Genomic_DNA"/>
</dbReference>
<name>A0A317YFM8_MAIZE</name>
<sequence>MLHRDVGTPSKRCRTVLVGGVETVYMSDTESDSDEDCMMLGPSGTELNPIAVDMTENGSLDDPANASDVESLQTHNLLGTTNVGVVEQSVYPSGSASSFEARISADMYVSSHYSSRKGSKVNGKLVLENNSSRADANVGSAVGTSPRKFNPYSKGKGKMVAEDTLSSLVSSEDEPDLDPVHSKETQVNPGSVSASMVSYRRQKAKERAISPTELHLSECSWLSEDDFEKTFGKCSIESLQDLQLDISGRCMPDYILPTTLAKVPNCMPLLRKISLKGNYRLSDNGLVTIISAAPSLCSINLCECSLLTSSGINILANKLHSVLRELYIDDCTNVDAMAILPALQKINHLEVLSMSGIQSVCDKFVKGLIPVHGSNLKELAFAGCLELTSASIKTVGEYCQELTSLDLRNLNRLRDSALWHLRGCRLLRKLRLQRNAFSDEAVSQYLEESGGGLTELMLNNVKKVGDLTALAISRKCSVLLNALDLSFCRELTDDSLGLIVDSCPSLRILKLFGCTQVTDLFLKGHSNTSVEIVGIEGSILAQMDNLATCERPTSVVKLITGRLKDADVVFIDALRAATCGFDFRRIVESHLCIPVVYFLSRDYGVTGDVSEALQRTVWAATYVVRKPLDAGELSRLWKPAQQNRRGVQTMDDVQNQQHGRPLFMQPGPQTLNVPHNNPMISPDAGWPSSSNVAAFAGASNTTGPTLLQGVYQAPAARGARSASPAPHAVYAPPAAGLRPPVYQQQQQPMAPLYDFGDMVAPPAAVPLPIPTMAATSGHQPQFTLNHHHQQQQEEEMFAPRRQGGWMGSRRRRETGPIMLSFQQPQAADPFTPMAGSGPFTPMAAGQAGSGTAFGASSPTGATDAGAYGAAAVAQAQLQSPNAGAQPADSSFDDVLRAMMEMDYYANNCSAEALMAPATDELAGMQAAAALGSSGNYNAGPFMVTDANGGNGTPFMALVPAPQDPAAPTGNQVQVELGAPDIYGGSLVVGSHQGGGTSAMFNGDGDMAPMFPSNEYGATANAMFSLDALLDFDDGVPTYPEGHQVAAADSTTASNATGIMSNGGESGGSGPSWNMGAAAADEGLDMLEEFLMEDNASGFLLPQDMNNGLQ</sequence>
<proteinExistence type="predicted"/>
<feature type="region of interest" description="Disordered" evidence="1">
    <location>
        <begin position="137"/>
        <end position="156"/>
    </location>
</feature>
<feature type="compositionally biased region" description="Polar residues" evidence="1">
    <location>
        <begin position="185"/>
        <end position="195"/>
    </location>
</feature>
<dbReference type="SUPFAM" id="SSF52047">
    <property type="entry name" value="RNI-like"/>
    <property type="match status" value="1"/>
</dbReference>
<dbReference type="Gene3D" id="3.80.10.10">
    <property type="entry name" value="Ribonuclease Inhibitor"/>
    <property type="match status" value="2"/>
</dbReference>
<dbReference type="SMART" id="SM00367">
    <property type="entry name" value="LRR_CC"/>
    <property type="match status" value="6"/>
</dbReference>